<dbReference type="Gene3D" id="3.30.2350.20">
    <property type="entry name" value="TruD, catalytic domain"/>
    <property type="match status" value="1"/>
</dbReference>
<dbReference type="GO" id="GO:0008033">
    <property type="term" value="P:tRNA processing"/>
    <property type="evidence" value="ECO:0007669"/>
    <property type="project" value="UniProtKB-KW"/>
</dbReference>
<dbReference type="PANTHER" id="PTHR13326:SF31">
    <property type="entry name" value="PSEUDOURIDYLATE SYNTHASE 7 HOMOLOG"/>
    <property type="match status" value="1"/>
</dbReference>
<dbReference type="InterPro" id="IPR020103">
    <property type="entry name" value="PsdUridine_synth_cat_dom_sf"/>
</dbReference>
<dbReference type="SUPFAM" id="SSF55120">
    <property type="entry name" value="Pseudouridine synthase"/>
    <property type="match status" value="1"/>
</dbReference>
<dbReference type="AlphaFoldDB" id="A0AAQ4FPY3"/>
<accession>A0AAQ4FPY3</accession>
<keyword evidence="1" id="KW-0819">tRNA processing</keyword>
<evidence type="ECO:0000256" key="1">
    <source>
        <dbReference type="ARBA" id="ARBA00022694"/>
    </source>
</evidence>
<dbReference type="PANTHER" id="PTHR13326">
    <property type="entry name" value="TRNA PSEUDOURIDINE SYNTHASE D"/>
    <property type="match status" value="1"/>
</dbReference>
<evidence type="ECO:0000313" key="2">
    <source>
        <dbReference type="EMBL" id="KAK8788825.1"/>
    </source>
</evidence>
<dbReference type="GO" id="GO:0003723">
    <property type="term" value="F:RNA binding"/>
    <property type="evidence" value="ECO:0007669"/>
    <property type="project" value="InterPro"/>
</dbReference>
<organism evidence="2 3">
    <name type="scientific">Amblyomma americanum</name>
    <name type="common">Lone star tick</name>
    <dbReference type="NCBI Taxonomy" id="6943"/>
    <lineage>
        <taxon>Eukaryota</taxon>
        <taxon>Metazoa</taxon>
        <taxon>Ecdysozoa</taxon>
        <taxon>Arthropoda</taxon>
        <taxon>Chelicerata</taxon>
        <taxon>Arachnida</taxon>
        <taxon>Acari</taxon>
        <taxon>Parasitiformes</taxon>
        <taxon>Ixodida</taxon>
        <taxon>Ixodoidea</taxon>
        <taxon>Ixodidae</taxon>
        <taxon>Amblyomminae</taxon>
        <taxon>Amblyomma</taxon>
    </lineage>
</organism>
<dbReference type="InterPro" id="IPR001656">
    <property type="entry name" value="PsdUridine_synth_TruD"/>
</dbReference>
<gene>
    <name evidence="2" type="ORF">V5799_021397</name>
</gene>
<dbReference type="Proteomes" id="UP001321473">
    <property type="component" value="Unassembled WGS sequence"/>
</dbReference>
<dbReference type="InterPro" id="IPR042214">
    <property type="entry name" value="TruD_catalytic"/>
</dbReference>
<evidence type="ECO:0000313" key="3">
    <source>
        <dbReference type="Proteomes" id="UP001321473"/>
    </source>
</evidence>
<dbReference type="GO" id="GO:0001522">
    <property type="term" value="P:pseudouridine synthesis"/>
    <property type="evidence" value="ECO:0007669"/>
    <property type="project" value="InterPro"/>
</dbReference>
<sequence>MCFRELSMSGCYRHLVTVPREVKWQEVSYTDPQAALLLSDRDRLEGLPEPTGCCKGDTNAKRALILEFNLGSSCYATMAVRELMHRDCSAWIAAASS</sequence>
<reference evidence="2 3" key="1">
    <citation type="journal article" date="2023" name="Arcadia Sci">
        <title>De novo assembly of a long-read Amblyomma americanum tick genome.</title>
        <authorList>
            <person name="Chou S."/>
            <person name="Poskanzer K.E."/>
            <person name="Rollins M."/>
            <person name="Thuy-Boun P.S."/>
        </authorList>
    </citation>
    <scope>NUCLEOTIDE SEQUENCE [LARGE SCALE GENOMIC DNA]</scope>
    <source>
        <strain evidence="2">F_SG_1</strain>
        <tissue evidence="2">Salivary glands</tissue>
    </source>
</reference>
<comment type="caution">
    <text evidence="2">The sequence shown here is derived from an EMBL/GenBank/DDBJ whole genome shotgun (WGS) entry which is preliminary data.</text>
</comment>
<dbReference type="GO" id="GO:0009982">
    <property type="term" value="F:pseudouridine synthase activity"/>
    <property type="evidence" value="ECO:0007669"/>
    <property type="project" value="InterPro"/>
</dbReference>
<dbReference type="EMBL" id="JARKHS020000443">
    <property type="protein sequence ID" value="KAK8788825.1"/>
    <property type="molecule type" value="Genomic_DNA"/>
</dbReference>
<dbReference type="GO" id="GO:0005634">
    <property type="term" value="C:nucleus"/>
    <property type="evidence" value="ECO:0007669"/>
    <property type="project" value="TreeGrafter"/>
</dbReference>
<keyword evidence="3" id="KW-1185">Reference proteome</keyword>
<evidence type="ECO:0008006" key="4">
    <source>
        <dbReference type="Google" id="ProtNLM"/>
    </source>
</evidence>
<name>A0AAQ4FPY3_AMBAM</name>
<protein>
    <recommendedName>
        <fullName evidence="4">Pseudouridylate synthase</fullName>
    </recommendedName>
</protein>
<proteinExistence type="predicted"/>